<feature type="signal peptide" evidence="1">
    <location>
        <begin position="1"/>
        <end position="29"/>
    </location>
</feature>
<dbReference type="AlphaFoldDB" id="A0A6J4HNX1"/>
<evidence type="ECO:0000256" key="1">
    <source>
        <dbReference type="SAM" id="SignalP"/>
    </source>
</evidence>
<proteinExistence type="predicted"/>
<name>A0A6J4HNX1_9SPHI</name>
<sequence>MGITSRRLGKTTLWWICLCWLGAISGAFAQTKDTSSNNLDTLSKQIVERDEKRLDQIGEDREDSTAIFYQKLKKRLYKHKLTKRLYDALFREPYRKPVTRTLERPADPYQRYNGRFIGDIRYTRLDPFGPRVNDTLRPPANWVERTANSLHATTKKYVIRKGLLFKKGDRLSSLEISDNERILRETPNLLDARIYVLPRPGDRDTVDILVVTQDVLSVSGGASGNTRSATVDLNESNFFGLGHEVRTRTTYRSQTNPFTESPVGWGFRGLYRVPYIGNTFITGQLDFIHEWNHQREGLLLRREFLSPDIKYAGGLEVSRNRQLMQTYPLEPDSGNVLYRYNYKLVDAWLGRAFRLNVGSERFRERARLVTALRASSYDFFDRPLVTADTNQILEDREQNFFSIGISNRNYLRDVQVFGFGRTEDIPYGSLFSITGGVDRGEFKRGYYLGSKLSRGRYYKGFGYLLATVEAGSFVRAGDWEQGVVRVELNYFSRLLTFQTTHIRQFLDLRFVHGIGRFDREFIDISGRNGIRGIGSAALRGSKGLVLNLETVVFTPITILGFQLATFAYADLGIITPSDVKILDGTLYQGYGIGLRVRNENLAFNTFQFRLGIYPNIPGNSRVLRTDFSGFPRTRLPDFGISAPDVVPFR</sequence>
<protein>
    <recommendedName>
        <fullName evidence="3">Bacterial surface antigen (D15) domain-containing protein</fullName>
    </recommendedName>
</protein>
<keyword evidence="1" id="KW-0732">Signal</keyword>
<feature type="chain" id="PRO_5027006112" description="Bacterial surface antigen (D15) domain-containing protein" evidence="1">
    <location>
        <begin position="30"/>
        <end position="649"/>
    </location>
</feature>
<accession>A0A6J4HNX1</accession>
<reference evidence="2" key="1">
    <citation type="submission" date="2020-02" db="EMBL/GenBank/DDBJ databases">
        <authorList>
            <person name="Meier V. D."/>
        </authorList>
    </citation>
    <scope>NUCLEOTIDE SEQUENCE</scope>
    <source>
        <strain evidence="2">AVDCRST_MAG56</strain>
    </source>
</reference>
<evidence type="ECO:0008006" key="3">
    <source>
        <dbReference type="Google" id="ProtNLM"/>
    </source>
</evidence>
<dbReference type="EMBL" id="CADCTQ010000070">
    <property type="protein sequence ID" value="CAA9227691.1"/>
    <property type="molecule type" value="Genomic_DNA"/>
</dbReference>
<gene>
    <name evidence="2" type="ORF">AVDCRST_MAG56-763</name>
</gene>
<organism evidence="2">
    <name type="scientific">uncultured Cytophagales bacterium</name>
    <dbReference type="NCBI Taxonomy" id="158755"/>
    <lineage>
        <taxon>Bacteria</taxon>
        <taxon>Pseudomonadati</taxon>
        <taxon>Bacteroidota</taxon>
        <taxon>Sphingobacteriia</taxon>
        <taxon>Sphingobacteriales</taxon>
        <taxon>environmental samples</taxon>
    </lineage>
</organism>
<evidence type="ECO:0000313" key="2">
    <source>
        <dbReference type="EMBL" id="CAA9227691.1"/>
    </source>
</evidence>